<gene>
    <name evidence="1" type="ORF">CC78DRAFT_234053</name>
</gene>
<name>A0A9P4K9N5_9PLEO</name>
<evidence type="ECO:0000313" key="2">
    <source>
        <dbReference type="Proteomes" id="UP000800093"/>
    </source>
</evidence>
<dbReference type="Proteomes" id="UP000800093">
    <property type="component" value="Unassembled WGS sequence"/>
</dbReference>
<proteinExistence type="predicted"/>
<reference evidence="2" key="1">
    <citation type="journal article" date="2020" name="Stud. Mycol.">
        <title>101 Dothideomycetes genomes: A test case for predicting lifestyles and emergence of pathogens.</title>
        <authorList>
            <person name="Haridas S."/>
            <person name="Albert R."/>
            <person name="Binder M."/>
            <person name="Bloem J."/>
            <person name="LaButti K."/>
            <person name="Salamov A."/>
            <person name="Andreopoulos B."/>
            <person name="Baker S."/>
            <person name="Barry K."/>
            <person name="Bills G."/>
            <person name="Bluhm B."/>
            <person name="Cannon C."/>
            <person name="Castanera R."/>
            <person name="Culley D."/>
            <person name="Daum C."/>
            <person name="Ezra D."/>
            <person name="Gonzalez J."/>
            <person name="Henrissat B."/>
            <person name="Kuo A."/>
            <person name="Liang C."/>
            <person name="Lipzen A."/>
            <person name="Lutzoni F."/>
            <person name="Magnuson J."/>
            <person name="Mondo S."/>
            <person name="Nolan M."/>
            <person name="Ohm R."/>
            <person name="Pangilinan J."/>
            <person name="Park H.-J."/>
            <person name="Ramirez L."/>
            <person name="Alfaro M."/>
            <person name="Sun H."/>
            <person name="Tritt A."/>
            <person name="Yoshinaga Y."/>
            <person name="Zwiers L.-H."/>
            <person name="Turgeon B."/>
            <person name="Goodwin S."/>
            <person name="Spatafora J."/>
            <person name="Crous P."/>
            <person name="Grigoriev I."/>
        </authorList>
    </citation>
    <scope>NUCLEOTIDE SEQUENCE [LARGE SCALE GENOMIC DNA]</scope>
    <source>
        <strain evidence="2">CBS 304.66</strain>
    </source>
</reference>
<sequence>MSGKLSNRRPPILRLPEELQLAIIELATVDPRPFSTTCNDYELLDSGTAKSLTLTCRHFKHISVPYIYHTINLGSYPVAPPSPTLKALLRTLREMPFLGEFCRVLLVHIPDAGVRPPPQADGDFDLAHELLTYLPEVGCFHLWGGFSKPNDHRTWTLIRHVLHSSLRLEHLFLRKFAEDISLNDIITDVRSTSLKTLSIKGVSASTPAMTTPSFLLDPERYRAGTFRRLDIVDFFDSAGSLHDLLLWPASLEHFSFQTVHNNLHSWDLTLFRPMLGPFKESLRTLDIGWLATTEPRELINFASFPRLEYLRLSAYQLVHCNARVASSLLLGPRLATFGLNFDVDGQQNEDWRAFGSREANWIRDFAVTAIHKHTALRKIEINFTPDYDSYKPTSEDLYPWNLMDWIKGSIGTFGMYLEYSEPVVTEKQWERDMQRMGVPPNH</sequence>
<organism evidence="1 2">
    <name type="scientific">Lojkania enalia</name>
    <dbReference type="NCBI Taxonomy" id="147567"/>
    <lineage>
        <taxon>Eukaryota</taxon>
        <taxon>Fungi</taxon>
        <taxon>Dikarya</taxon>
        <taxon>Ascomycota</taxon>
        <taxon>Pezizomycotina</taxon>
        <taxon>Dothideomycetes</taxon>
        <taxon>Pleosporomycetidae</taxon>
        <taxon>Pleosporales</taxon>
        <taxon>Pleosporales incertae sedis</taxon>
        <taxon>Lojkania</taxon>
    </lineage>
</organism>
<dbReference type="SUPFAM" id="SSF52047">
    <property type="entry name" value="RNI-like"/>
    <property type="match status" value="1"/>
</dbReference>
<keyword evidence="2" id="KW-1185">Reference proteome</keyword>
<protein>
    <submittedName>
        <fullName evidence="1">Uncharacterized protein</fullName>
    </submittedName>
</protein>
<accession>A0A9P4K9N5</accession>
<dbReference type="EMBL" id="ML986616">
    <property type="protein sequence ID" value="KAF2264380.1"/>
    <property type="molecule type" value="Genomic_DNA"/>
</dbReference>
<dbReference type="AlphaFoldDB" id="A0A9P4K9N5"/>
<comment type="caution">
    <text evidence="1">The sequence shown here is derived from an EMBL/GenBank/DDBJ whole genome shotgun (WGS) entry which is preliminary data.</text>
</comment>
<evidence type="ECO:0000313" key="1">
    <source>
        <dbReference type="EMBL" id="KAF2264380.1"/>
    </source>
</evidence>
<dbReference type="OrthoDB" id="4840564at2759"/>